<reference evidence="11 12" key="1">
    <citation type="submission" date="2017-09" db="EMBL/GenBank/DDBJ databases">
        <title>Genomics of the genus Arcobacter.</title>
        <authorList>
            <person name="Perez-Cataluna A."/>
            <person name="Figueras M.J."/>
            <person name="Salas-Masso N."/>
        </authorList>
    </citation>
    <scope>NUCLEOTIDE SEQUENCE [LARGE SCALE GENOMIC DNA]</scope>
    <source>
        <strain evidence="11 12">CECT 7386</strain>
    </source>
</reference>
<dbReference type="InterPro" id="IPR036097">
    <property type="entry name" value="HisK_dim/P_sf"/>
</dbReference>
<dbReference type="RefSeq" id="WP_114841960.1">
    <property type="nucleotide sequence ID" value="NZ_CP031219.1"/>
</dbReference>
<dbReference type="AlphaFoldDB" id="A0AAX2AF48"/>
<evidence type="ECO:0000256" key="3">
    <source>
        <dbReference type="ARBA" id="ARBA00022553"/>
    </source>
</evidence>
<dbReference type="Gene3D" id="3.40.50.2300">
    <property type="match status" value="2"/>
</dbReference>
<dbReference type="KEGG" id="amyt:AMYT_1532"/>
<keyword evidence="12" id="KW-1185">Reference proteome</keyword>
<dbReference type="InterPro" id="IPR000014">
    <property type="entry name" value="PAS"/>
</dbReference>
<dbReference type="GO" id="GO:0005524">
    <property type="term" value="F:ATP binding"/>
    <property type="evidence" value="ECO:0007669"/>
    <property type="project" value="UniProtKB-KW"/>
</dbReference>
<dbReference type="InterPro" id="IPR003594">
    <property type="entry name" value="HATPase_dom"/>
</dbReference>
<dbReference type="SUPFAM" id="SSF55785">
    <property type="entry name" value="PYP-like sensor domain (PAS domain)"/>
    <property type="match status" value="1"/>
</dbReference>
<dbReference type="Pfam" id="PF00512">
    <property type="entry name" value="HisKA"/>
    <property type="match status" value="1"/>
</dbReference>
<dbReference type="Pfam" id="PF00989">
    <property type="entry name" value="PAS"/>
    <property type="match status" value="1"/>
</dbReference>
<protein>
    <recommendedName>
        <fullName evidence="2">histidine kinase</fullName>
        <ecNumber evidence="2">2.7.13.3</ecNumber>
    </recommendedName>
</protein>
<feature type="domain" description="Histidine kinase" evidence="10">
    <location>
        <begin position="493"/>
        <end position="715"/>
    </location>
</feature>
<feature type="transmembrane region" description="Helical" evidence="9">
    <location>
        <begin position="333"/>
        <end position="355"/>
    </location>
</feature>
<evidence type="ECO:0000256" key="8">
    <source>
        <dbReference type="ARBA" id="ARBA00023012"/>
    </source>
</evidence>
<accession>A0AAX2AF48</accession>
<comment type="caution">
    <text evidence="11">The sequence shown here is derived from an EMBL/GenBank/DDBJ whole genome shotgun (WGS) entry which is preliminary data.</text>
</comment>
<dbReference type="InterPro" id="IPR013767">
    <property type="entry name" value="PAS_fold"/>
</dbReference>
<evidence type="ECO:0000256" key="9">
    <source>
        <dbReference type="SAM" id="Phobius"/>
    </source>
</evidence>
<dbReference type="InterPro" id="IPR036890">
    <property type="entry name" value="HATPase_C_sf"/>
</dbReference>
<evidence type="ECO:0000256" key="4">
    <source>
        <dbReference type="ARBA" id="ARBA00022679"/>
    </source>
</evidence>
<dbReference type="InterPro" id="IPR005467">
    <property type="entry name" value="His_kinase_dom"/>
</dbReference>
<evidence type="ECO:0000313" key="11">
    <source>
        <dbReference type="EMBL" id="RXK15617.1"/>
    </source>
</evidence>
<dbReference type="EMBL" id="NXID01000024">
    <property type="protein sequence ID" value="RXK15617.1"/>
    <property type="molecule type" value="Genomic_DNA"/>
</dbReference>
<dbReference type="CDD" id="cd00130">
    <property type="entry name" value="PAS"/>
    <property type="match status" value="1"/>
</dbReference>
<dbReference type="Proteomes" id="UP000290092">
    <property type="component" value="Unassembled WGS sequence"/>
</dbReference>
<keyword evidence="9" id="KW-0472">Membrane</keyword>
<evidence type="ECO:0000256" key="5">
    <source>
        <dbReference type="ARBA" id="ARBA00022741"/>
    </source>
</evidence>
<dbReference type="PANTHER" id="PTHR43065">
    <property type="entry name" value="SENSOR HISTIDINE KINASE"/>
    <property type="match status" value="1"/>
</dbReference>
<keyword evidence="3" id="KW-0597">Phosphoprotein</keyword>
<dbReference type="Gene3D" id="3.30.450.20">
    <property type="entry name" value="PAS domain"/>
    <property type="match status" value="1"/>
</dbReference>
<dbReference type="InterPro" id="IPR003661">
    <property type="entry name" value="HisK_dim/P_dom"/>
</dbReference>
<evidence type="ECO:0000256" key="2">
    <source>
        <dbReference type="ARBA" id="ARBA00012438"/>
    </source>
</evidence>
<keyword evidence="7" id="KW-0067">ATP-binding</keyword>
<dbReference type="GO" id="GO:0006355">
    <property type="term" value="P:regulation of DNA-templated transcription"/>
    <property type="evidence" value="ECO:0007669"/>
    <property type="project" value="InterPro"/>
</dbReference>
<dbReference type="PANTHER" id="PTHR43065:SF10">
    <property type="entry name" value="PEROXIDE STRESS-ACTIVATED HISTIDINE KINASE MAK3"/>
    <property type="match status" value="1"/>
</dbReference>
<dbReference type="NCBIfam" id="TIGR00229">
    <property type="entry name" value="sensory_box"/>
    <property type="match status" value="1"/>
</dbReference>
<evidence type="ECO:0000256" key="7">
    <source>
        <dbReference type="ARBA" id="ARBA00022840"/>
    </source>
</evidence>
<proteinExistence type="predicted"/>
<dbReference type="PROSITE" id="PS50109">
    <property type="entry name" value="HIS_KIN"/>
    <property type="match status" value="1"/>
</dbReference>
<dbReference type="SUPFAM" id="SSF47384">
    <property type="entry name" value="Homodimeric domain of signal transducing histidine kinase"/>
    <property type="match status" value="1"/>
</dbReference>
<dbReference type="SMART" id="SM00388">
    <property type="entry name" value="HisKA"/>
    <property type="match status" value="1"/>
</dbReference>
<dbReference type="Pfam" id="PF02518">
    <property type="entry name" value="HATPase_c"/>
    <property type="match status" value="1"/>
</dbReference>
<evidence type="ECO:0000259" key="10">
    <source>
        <dbReference type="PROSITE" id="PS50109"/>
    </source>
</evidence>
<keyword evidence="8" id="KW-0902">Two-component regulatory system</keyword>
<name>A0AAX2AF48_9BACT</name>
<organism evidence="11 12">
    <name type="scientific">Malaciobacter mytili LMG 24559</name>
    <dbReference type="NCBI Taxonomy" id="1032238"/>
    <lineage>
        <taxon>Bacteria</taxon>
        <taxon>Pseudomonadati</taxon>
        <taxon>Campylobacterota</taxon>
        <taxon>Epsilonproteobacteria</taxon>
        <taxon>Campylobacterales</taxon>
        <taxon>Arcobacteraceae</taxon>
        <taxon>Malaciobacter</taxon>
    </lineage>
</organism>
<keyword evidence="4" id="KW-0808">Transferase</keyword>
<evidence type="ECO:0000313" key="12">
    <source>
        <dbReference type="Proteomes" id="UP000290092"/>
    </source>
</evidence>
<sequence length="718" mass="81904">MKKILIVFLFFSSVLFAKNILILNSYHPSFSWTKRQVDAIINTLSLNKNIDIYIEYMDTKRNNPDITYKYKFLTLLKYKYANKKIDLVISTDDNAINFLKDFRNEIFTDSKIVFSGVNNLKVLSDYKKSDITGVYERMTPLINYKVAKKINPNLEKLYLIGDDSVTFEVLKNLVISEFKTLDIPYEFISDKNIDVVTKKLSAKNDNSMAMLIMTARYVDSSNNIIVMEEAIQRISNAYKNPIISTAKVFNKGGKIIGGYVVDGQKQGTLAAKLALEVLEGKQPFTILSGTNSYVFDYDALNYFGIDISKYKFDSKVEIANKPLSFYEYYKQTLIILFIIVLSFLIIFIISIIYNFRLKKVNKRLEKSNKNIQLFIDSILEGVIISKNGFCVDVNKEAIKLLGYKTKKELIGKKLKEFIPASHHDFFTKNKPEESLFIKEDKSEIEVLAMTKDITLEEGIVKVLSFVDLSESKKREKVLFQQSKLASMGEMIGNIAHQWRQPLSAISTASSGLLLQRELNILDDELLHNSLKAILKSTTYLSNTIDDFKNYIKGDKDIQSFKISVAIENTLDLLGATLKNHRINVVKNFEDVEISSCQNEIIQVLINILNNSKDAINQNCKEDKLILIAIKEEQDRVIIDITDNGGGISNNIIDKIFEPYFTTKNKSQGTGLGLYMSYSLITESLGGTIFAQNRTFIYNNKEYMGVNMLITLPKTIKKD</sequence>
<keyword evidence="6" id="KW-0418">Kinase</keyword>
<keyword evidence="5" id="KW-0547">Nucleotide-binding</keyword>
<dbReference type="Gene3D" id="3.30.565.10">
    <property type="entry name" value="Histidine kinase-like ATPase, C-terminal domain"/>
    <property type="match status" value="1"/>
</dbReference>
<gene>
    <name evidence="11" type="ORF">CP985_07610</name>
</gene>
<comment type="catalytic activity">
    <reaction evidence="1">
        <text>ATP + protein L-histidine = ADP + protein N-phospho-L-histidine.</text>
        <dbReference type="EC" id="2.7.13.3"/>
    </reaction>
</comment>
<evidence type="ECO:0000256" key="1">
    <source>
        <dbReference type="ARBA" id="ARBA00000085"/>
    </source>
</evidence>
<keyword evidence="9" id="KW-1133">Transmembrane helix</keyword>
<dbReference type="Gene3D" id="1.10.287.130">
    <property type="match status" value="1"/>
</dbReference>
<evidence type="ECO:0000256" key="6">
    <source>
        <dbReference type="ARBA" id="ARBA00022777"/>
    </source>
</evidence>
<dbReference type="PRINTS" id="PR00344">
    <property type="entry name" value="BCTRLSENSOR"/>
</dbReference>
<dbReference type="SMART" id="SM00387">
    <property type="entry name" value="HATPase_c"/>
    <property type="match status" value="1"/>
</dbReference>
<dbReference type="InterPro" id="IPR035965">
    <property type="entry name" value="PAS-like_dom_sf"/>
</dbReference>
<dbReference type="EC" id="2.7.13.3" evidence="2"/>
<dbReference type="CDD" id="cd00082">
    <property type="entry name" value="HisKA"/>
    <property type="match status" value="1"/>
</dbReference>
<dbReference type="InterPro" id="IPR004358">
    <property type="entry name" value="Sig_transdc_His_kin-like_C"/>
</dbReference>
<keyword evidence="9" id="KW-0812">Transmembrane</keyword>
<dbReference type="SUPFAM" id="SSF55874">
    <property type="entry name" value="ATPase domain of HSP90 chaperone/DNA topoisomerase II/histidine kinase"/>
    <property type="match status" value="1"/>
</dbReference>
<dbReference type="GO" id="GO:0000155">
    <property type="term" value="F:phosphorelay sensor kinase activity"/>
    <property type="evidence" value="ECO:0007669"/>
    <property type="project" value="InterPro"/>
</dbReference>